<name>A0A916YSD2_9BACT</name>
<dbReference type="SUPFAM" id="SSF51905">
    <property type="entry name" value="FAD/NAD(P)-binding domain"/>
    <property type="match status" value="1"/>
</dbReference>
<accession>A0A916YSD2</accession>
<keyword evidence="1" id="KW-0812">Transmembrane</keyword>
<dbReference type="Pfam" id="PF01266">
    <property type="entry name" value="DAO"/>
    <property type="match status" value="1"/>
</dbReference>
<evidence type="ECO:0000256" key="1">
    <source>
        <dbReference type="SAM" id="Phobius"/>
    </source>
</evidence>
<dbReference type="Proteomes" id="UP000609064">
    <property type="component" value="Unassembled WGS sequence"/>
</dbReference>
<keyword evidence="1" id="KW-0472">Membrane</keyword>
<keyword evidence="4" id="KW-1185">Reference proteome</keyword>
<evidence type="ECO:0000313" key="4">
    <source>
        <dbReference type="Proteomes" id="UP000609064"/>
    </source>
</evidence>
<gene>
    <name evidence="3" type="ORF">GCM10011514_24100</name>
</gene>
<sequence>MFSFWEKDVFLKKYDVVIIGAGFSGLWLAYFLKKYRPKIEIAILEAGTLPTGASTKNAGFSCFGSPTELLENITVMGLDQAMFWAEQRHRGISMIAQYFGSEIEFDDCGGTELFNDKTTFEETKEQLNDLNQSIKSITGSDNHFFIDESVINQAGFSGFQYAIKNDVEGSIHSGKLINSMIEVLQAQKVKIFFGVEVENFEENQEETTIIAKNGMVFRANHLSITTNAFTKRLLPEVDLYPGRGQVLITEPIEGLNWRGTFHFDKGYYYFRNYRNRVLFGGGRNLDFQAENTDEFALTELVQNRLEQLLYENIIPKHKNVKIDQRWSGIMAFDDTKTPVSKCLSQRVSLSVRMNGMGVALAPTLSESLAKEILTIF</sequence>
<keyword evidence="1" id="KW-1133">Transmembrane helix</keyword>
<comment type="caution">
    <text evidence="3">The sequence shown here is derived from an EMBL/GenBank/DDBJ whole genome shotgun (WGS) entry which is preliminary data.</text>
</comment>
<dbReference type="AlphaFoldDB" id="A0A916YSD2"/>
<dbReference type="Gene3D" id="3.50.50.60">
    <property type="entry name" value="FAD/NAD(P)-binding domain"/>
    <property type="match status" value="1"/>
</dbReference>
<reference evidence="3" key="2">
    <citation type="submission" date="2020-09" db="EMBL/GenBank/DDBJ databases">
        <authorList>
            <person name="Sun Q."/>
            <person name="Zhou Y."/>
        </authorList>
    </citation>
    <scope>NUCLEOTIDE SEQUENCE</scope>
    <source>
        <strain evidence="3">CGMCC 1.15958</strain>
    </source>
</reference>
<evidence type="ECO:0000313" key="3">
    <source>
        <dbReference type="EMBL" id="GGD59326.1"/>
    </source>
</evidence>
<reference evidence="3" key="1">
    <citation type="journal article" date="2014" name="Int. J. Syst. Evol. Microbiol.">
        <title>Complete genome sequence of Corynebacterium casei LMG S-19264T (=DSM 44701T), isolated from a smear-ripened cheese.</title>
        <authorList>
            <consortium name="US DOE Joint Genome Institute (JGI-PGF)"/>
            <person name="Walter F."/>
            <person name="Albersmeier A."/>
            <person name="Kalinowski J."/>
            <person name="Ruckert C."/>
        </authorList>
    </citation>
    <scope>NUCLEOTIDE SEQUENCE</scope>
    <source>
        <strain evidence="3">CGMCC 1.15958</strain>
    </source>
</reference>
<dbReference type="EMBL" id="BMKK01000004">
    <property type="protein sequence ID" value="GGD59326.1"/>
    <property type="molecule type" value="Genomic_DNA"/>
</dbReference>
<protein>
    <submittedName>
        <fullName evidence="3">FAD-dependent oxidoreductase</fullName>
    </submittedName>
</protein>
<dbReference type="InterPro" id="IPR006076">
    <property type="entry name" value="FAD-dep_OxRdtase"/>
</dbReference>
<dbReference type="Gene3D" id="3.30.9.10">
    <property type="entry name" value="D-Amino Acid Oxidase, subunit A, domain 2"/>
    <property type="match status" value="1"/>
</dbReference>
<dbReference type="InterPro" id="IPR036188">
    <property type="entry name" value="FAD/NAD-bd_sf"/>
</dbReference>
<dbReference type="PANTHER" id="PTHR13847:SF281">
    <property type="entry name" value="FAD DEPENDENT OXIDOREDUCTASE DOMAIN-CONTAINING PROTEIN"/>
    <property type="match status" value="1"/>
</dbReference>
<proteinExistence type="predicted"/>
<organism evidence="3 4">
    <name type="scientific">Emticicia aquatilis</name>
    <dbReference type="NCBI Taxonomy" id="1537369"/>
    <lineage>
        <taxon>Bacteria</taxon>
        <taxon>Pseudomonadati</taxon>
        <taxon>Bacteroidota</taxon>
        <taxon>Cytophagia</taxon>
        <taxon>Cytophagales</taxon>
        <taxon>Leadbetterellaceae</taxon>
        <taxon>Emticicia</taxon>
    </lineage>
</organism>
<feature type="domain" description="FAD dependent oxidoreductase" evidence="2">
    <location>
        <begin position="15"/>
        <end position="369"/>
    </location>
</feature>
<feature type="transmembrane region" description="Helical" evidence="1">
    <location>
        <begin position="14"/>
        <end position="32"/>
    </location>
</feature>
<dbReference type="GO" id="GO:0005737">
    <property type="term" value="C:cytoplasm"/>
    <property type="evidence" value="ECO:0007669"/>
    <property type="project" value="TreeGrafter"/>
</dbReference>
<dbReference type="PANTHER" id="PTHR13847">
    <property type="entry name" value="SARCOSINE DEHYDROGENASE-RELATED"/>
    <property type="match status" value="1"/>
</dbReference>
<evidence type="ECO:0000259" key="2">
    <source>
        <dbReference type="Pfam" id="PF01266"/>
    </source>
</evidence>